<feature type="compositionally biased region" description="Basic and acidic residues" evidence="1">
    <location>
        <begin position="845"/>
        <end position="858"/>
    </location>
</feature>
<evidence type="ECO:0000313" key="2">
    <source>
        <dbReference type="EMBL" id="KDN71412.1"/>
    </source>
</evidence>
<feature type="compositionally biased region" description="Basic residues" evidence="1">
    <location>
        <begin position="951"/>
        <end position="972"/>
    </location>
</feature>
<gene>
    <name evidence="2" type="ORF">CSUB01_06300</name>
</gene>
<reference evidence="3" key="1">
    <citation type="journal article" date="2014" name="Genome Announc.">
        <title>Draft genome sequence of Colletotrichum sublineola, a destructive pathogen of cultivated sorghum.</title>
        <authorList>
            <person name="Baroncelli R."/>
            <person name="Sanz-Martin J.M."/>
            <person name="Rech G.E."/>
            <person name="Sukno S.A."/>
            <person name="Thon M.R."/>
        </authorList>
    </citation>
    <scope>NUCLEOTIDE SEQUENCE [LARGE SCALE GENOMIC DNA]</scope>
    <source>
        <strain evidence="3">TX430BB</strain>
    </source>
</reference>
<dbReference type="InterPro" id="IPR011990">
    <property type="entry name" value="TPR-like_helical_dom_sf"/>
</dbReference>
<feature type="region of interest" description="Disordered" evidence="1">
    <location>
        <begin position="845"/>
        <end position="864"/>
    </location>
</feature>
<dbReference type="SUPFAM" id="SSF48452">
    <property type="entry name" value="TPR-like"/>
    <property type="match status" value="2"/>
</dbReference>
<dbReference type="SMART" id="SM00028">
    <property type="entry name" value="TPR"/>
    <property type="match status" value="6"/>
</dbReference>
<dbReference type="InterPro" id="IPR019734">
    <property type="entry name" value="TPR_rpt"/>
</dbReference>
<dbReference type="Proteomes" id="UP000027238">
    <property type="component" value="Unassembled WGS sequence"/>
</dbReference>
<keyword evidence="3" id="KW-1185">Reference proteome</keyword>
<dbReference type="AlphaFoldDB" id="A0A066XRA8"/>
<dbReference type="InterPro" id="IPR027417">
    <property type="entry name" value="P-loop_NTPase"/>
</dbReference>
<proteinExistence type="predicted"/>
<evidence type="ECO:0000313" key="3">
    <source>
        <dbReference type="Proteomes" id="UP000027238"/>
    </source>
</evidence>
<dbReference type="Pfam" id="PF13374">
    <property type="entry name" value="TPR_10"/>
    <property type="match status" value="2"/>
</dbReference>
<dbReference type="OrthoDB" id="626167at2759"/>
<dbReference type="STRING" id="1173701.A0A066XRA8"/>
<dbReference type="SUPFAM" id="SSF52540">
    <property type="entry name" value="P-loop containing nucleoside triphosphate hydrolases"/>
    <property type="match status" value="1"/>
</dbReference>
<feature type="region of interest" description="Disordered" evidence="1">
    <location>
        <begin position="940"/>
        <end position="972"/>
    </location>
</feature>
<dbReference type="HOGENOM" id="CLU_000288_125_8_1"/>
<dbReference type="eggNOG" id="KOG1840">
    <property type="taxonomic scope" value="Eukaryota"/>
</dbReference>
<comment type="caution">
    <text evidence="2">The sequence shown here is derived from an EMBL/GenBank/DDBJ whole genome shotgun (WGS) entry which is preliminary data.</text>
</comment>
<accession>A0A066XRA8</accession>
<protein>
    <submittedName>
        <fullName evidence="2">Uncharacterized protein</fullName>
    </submittedName>
</protein>
<dbReference type="NCBIfam" id="NF040586">
    <property type="entry name" value="FxSxx_TPR"/>
    <property type="match status" value="1"/>
</dbReference>
<dbReference type="PANTHER" id="PTHR46082">
    <property type="entry name" value="ATP/GTP-BINDING PROTEIN-RELATED"/>
    <property type="match status" value="1"/>
</dbReference>
<dbReference type="EMBL" id="JMSE01000186">
    <property type="protein sequence ID" value="KDN71412.1"/>
    <property type="molecule type" value="Genomic_DNA"/>
</dbReference>
<name>A0A066XRA8_COLSU</name>
<dbReference type="Gene3D" id="3.40.50.300">
    <property type="entry name" value="P-loop containing nucleotide triphosphate hydrolases"/>
    <property type="match status" value="1"/>
</dbReference>
<sequence>MAEPIFNAGISGQNVVAAPYAAHGGTNNFYFANGGPDRPRKPFSNVPFPPDPDFVDRPRITAWLRDKCNQPAGRAALVGLGGIGKSQLAVNYAHEVRQGSPDTYVFWVHAGTRERFEEAYSAIANRLQLPRHSDPDVDVVRLVYDWLCAEENGHWLMVVDNADDVNVFYPKPIAEQSGFVASKSHRPLASFLPQSSNGKILVTSRRKDVAERLTGSSRNVLSIEAMDENQAHQLLRNKLQGAHDEEVASELLQALEYMPLAITQAAAYILRQAPRASPSTYLADFRISEKKASLLNRNMGDLRRDPSASNSIVTTWQITFDSIRQERQSAADLLAFLSFFNPQGIPEWILRSYHLSKGGATETKTFRSFLNSKRILKRIHRRYHRSKGHADETETIIEVDKFEDDISMLLEFSLVTITTQKDVLEMHPLVQFCTQIWLSATENVRTWRRTFLHVLSREYPPGAFEDWARCQELDPHTQSLVNNKPEHEDDLKDFSHLLLRMAYHKRNLGKYEEAEQLSRQALEVCEKVLGEKNYKFRALNDIALFMLLQGKHKEAGQMYRRALERFEKSFGAEHVETLNSLDGLSAVLREQGKYKEAELMNRQALEAREKVQGREHHHTLISHHNLATVLRFQGKYKDAEQMYLQVLEASEKALGKEHPTTLVTISGLAAALLAQGKYNEAEQLFKQAIEGEEKVFGTGHPRTLAVIHWLGLVLGLQGMHNEAEQLFQQALEGKEKVLGIMHPSTHDIARRPALTTKVIQAQVFPFSSTTLEARTWPLTSDDTPARVLASGLISQQSANIPVTRPEQDGITKSDDQTAAVERVDDAPVGSQRDDSPIIEVADFVLRKEDEGDNEDPKTQDGYNPRDCIHYAPEAVHGRAGVSMDSRQSASPASLAGVPVGAWLDDWEATLLRDLPPTEADGGAAARATCHTARGLARVGHYESGGGGGRARLARLPRGRGGRGMRRERRIAR</sequence>
<organism evidence="2 3">
    <name type="scientific">Colletotrichum sublineola</name>
    <name type="common">Sorghum anthracnose fungus</name>
    <dbReference type="NCBI Taxonomy" id="1173701"/>
    <lineage>
        <taxon>Eukaryota</taxon>
        <taxon>Fungi</taxon>
        <taxon>Dikarya</taxon>
        <taxon>Ascomycota</taxon>
        <taxon>Pezizomycotina</taxon>
        <taxon>Sordariomycetes</taxon>
        <taxon>Hypocreomycetidae</taxon>
        <taxon>Glomerellales</taxon>
        <taxon>Glomerellaceae</taxon>
        <taxon>Colletotrichum</taxon>
        <taxon>Colletotrichum graminicola species complex</taxon>
    </lineage>
</organism>
<evidence type="ECO:0000256" key="1">
    <source>
        <dbReference type="SAM" id="MobiDB-lite"/>
    </source>
</evidence>
<dbReference type="Pfam" id="PF13424">
    <property type="entry name" value="TPR_12"/>
    <property type="match status" value="2"/>
</dbReference>
<dbReference type="PANTHER" id="PTHR46082:SF6">
    <property type="entry name" value="AAA+ ATPASE DOMAIN-CONTAINING PROTEIN-RELATED"/>
    <property type="match status" value="1"/>
</dbReference>
<dbReference type="OMA" id="TCEMHAL"/>
<dbReference type="Gene3D" id="1.25.40.10">
    <property type="entry name" value="Tetratricopeptide repeat domain"/>
    <property type="match status" value="2"/>
</dbReference>
<dbReference type="InterPro" id="IPR053137">
    <property type="entry name" value="NLR-like"/>
</dbReference>